<keyword evidence="1" id="KW-0472">Membrane</keyword>
<dbReference type="AlphaFoldDB" id="A0A8K0T9C7"/>
<evidence type="ECO:0000313" key="2">
    <source>
        <dbReference type="EMBL" id="KAH7329589.1"/>
    </source>
</evidence>
<accession>A0A8K0T9C7</accession>
<protein>
    <submittedName>
        <fullName evidence="2">Uncharacterized protein</fullName>
    </submittedName>
</protein>
<comment type="caution">
    <text evidence="2">The sequence shown here is derived from an EMBL/GenBank/DDBJ whole genome shotgun (WGS) entry which is preliminary data.</text>
</comment>
<feature type="transmembrane region" description="Helical" evidence="1">
    <location>
        <begin position="64"/>
        <end position="86"/>
    </location>
</feature>
<feature type="transmembrane region" description="Helical" evidence="1">
    <location>
        <begin position="106"/>
        <end position="126"/>
    </location>
</feature>
<dbReference type="OrthoDB" id="3529721at2759"/>
<evidence type="ECO:0000313" key="3">
    <source>
        <dbReference type="Proteomes" id="UP000813444"/>
    </source>
</evidence>
<gene>
    <name evidence="2" type="ORF">B0I35DRAFT_474170</name>
</gene>
<sequence>MLSFLAEPGPLMALYAINALWFFSGFYCFVFKPAFIMRDFSKRQFSHKPSIRNVPDGDVWHHDIMAYLGALNASLTFLALLRLYAIWFPSKYLSSGTSQGDISLDIMSLLVLCSANMSQAIINFHTALQGDRWVMGRGLDIITVMDAVLTVLDLTAIIGKASQM</sequence>
<keyword evidence="1" id="KW-0812">Transmembrane</keyword>
<keyword evidence="3" id="KW-1185">Reference proteome</keyword>
<reference evidence="2" key="1">
    <citation type="journal article" date="2021" name="Nat. Commun.">
        <title>Genetic determinants of endophytism in the Arabidopsis root mycobiome.</title>
        <authorList>
            <person name="Mesny F."/>
            <person name="Miyauchi S."/>
            <person name="Thiergart T."/>
            <person name="Pickel B."/>
            <person name="Atanasova L."/>
            <person name="Karlsson M."/>
            <person name="Huettel B."/>
            <person name="Barry K.W."/>
            <person name="Haridas S."/>
            <person name="Chen C."/>
            <person name="Bauer D."/>
            <person name="Andreopoulos W."/>
            <person name="Pangilinan J."/>
            <person name="LaButti K."/>
            <person name="Riley R."/>
            <person name="Lipzen A."/>
            <person name="Clum A."/>
            <person name="Drula E."/>
            <person name="Henrissat B."/>
            <person name="Kohler A."/>
            <person name="Grigoriev I.V."/>
            <person name="Martin F.M."/>
            <person name="Hacquard S."/>
        </authorList>
    </citation>
    <scope>NUCLEOTIDE SEQUENCE</scope>
    <source>
        <strain evidence="2">MPI-CAGE-CH-0235</strain>
    </source>
</reference>
<evidence type="ECO:0000256" key="1">
    <source>
        <dbReference type="SAM" id="Phobius"/>
    </source>
</evidence>
<name>A0A8K0T9C7_9HYPO</name>
<dbReference type="Proteomes" id="UP000813444">
    <property type="component" value="Unassembled WGS sequence"/>
</dbReference>
<proteinExistence type="predicted"/>
<organism evidence="2 3">
    <name type="scientific">Stachybotrys elegans</name>
    <dbReference type="NCBI Taxonomy" id="80388"/>
    <lineage>
        <taxon>Eukaryota</taxon>
        <taxon>Fungi</taxon>
        <taxon>Dikarya</taxon>
        <taxon>Ascomycota</taxon>
        <taxon>Pezizomycotina</taxon>
        <taxon>Sordariomycetes</taxon>
        <taxon>Hypocreomycetidae</taxon>
        <taxon>Hypocreales</taxon>
        <taxon>Stachybotryaceae</taxon>
        <taxon>Stachybotrys</taxon>
    </lineage>
</organism>
<keyword evidence="1" id="KW-1133">Transmembrane helix</keyword>
<dbReference type="EMBL" id="JAGPNK010000001">
    <property type="protein sequence ID" value="KAH7329589.1"/>
    <property type="molecule type" value="Genomic_DNA"/>
</dbReference>
<feature type="transmembrane region" description="Helical" evidence="1">
    <location>
        <begin position="12"/>
        <end position="35"/>
    </location>
</feature>